<evidence type="ECO:0000313" key="3">
    <source>
        <dbReference type="Proteomes" id="UP000000589"/>
    </source>
</evidence>
<name>A0A2I3BPT8_MOUSE</name>
<dbReference type="MGI" id="MGI:2148520">
    <property type="gene designation" value="Vmn1r41"/>
</dbReference>
<sequence>MMNKANLLYTDTNMKTFLFSEWVHGGSPMEAQEAGLGSSQHQRFFKIIPRTKGHQDHHAAHELLCGSLCFGKCCLPLKDEVQGWLNVVLCPNYCVP</sequence>
<dbReference type="VEuPathDB" id="HostDB:ENSMUSG00000094586"/>
<gene>
    <name evidence="1 2" type="primary">Vmn1r41</name>
</gene>
<dbReference type="ExpressionAtlas" id="A0A2I3BPT8">
    <property type="expression patterns" value="differential"/>
</dbReference>
<dbReference type="Proteomes" id="UP000000589">
    <property type="component" value="Chromosome 6"/>
</dbReference>
<reference evidence="1" key="2">
    <citation type="journal article" date="2011" name="PLoS Biol.">
        <title>Modernizing reference genome assemblies.</title>
        <authorList>
            <person name="Church D.M."/>
            <person name="Schneider V.A."/>
            <person name="Graves T."/>
            <person name="Auger K."/>
            <person name="Cunningham F."/>
            <person name="Bouk N."/>
            <person name="Chen H.C."/>
            <person name="Agarwala R."/>
            <person name="McLaren W.M."/>
            <person name="Ritchie G.R."/>
            <person name="Albracht D."/>
            <person name="Kremitzki M."/>
            <person name="Rock S."/>
            <person name="Kotkiewicz H."/>
            <person name="Kremitzki C."/>
            <person name="Wollam A."/>
            <person name="Trani L."/>
            <person name="Fulton L."/>
            <person name="Fulton R."/>
            <person name="Matthews L."/>
            <person name="Whitehead S."/>
            <person name="Chow W."/>
            <person name="Torrance J."/>
            <person name="Dunn M."/>
            <person name="Harden G."/>
            <person name="Threadgold G."/>
            <person name="Wood J."/>
            <person name="Collins J."/>
            <person name="Heath P."/>
            <person name="Griffiths G."/>
            <person name="Pelan S."/>
            <person name="Grafham D."/>
            <person name="Eichler E.E."/>
            <person name="Weinstock G."/>
            <person name="Mardis E.R."/>
            <person name="Wilson R.K."/>
            <person name="Howe K."/>
            <person name="Flicek P."/>
            <person name="Hubbard T."/>
        </authorList>
    </citation>
    <scope>NUCLEOTIDE SEQUENCE [LARGE SCALE GENOMIC DNA]</scope>
    <source>
        <strain evidence="1">C57BL/6J</strain>
    </source>
</reference>
<organism evidence="1 3">
    <name type="scientific">Mus musculus</name>
    <name type="common">Mouse</name>
    <dbReference type="NCBI Taxonomy" id="10090"/>
    <lineage>
        <taxon>Eukaryota</taxon>
        <taxon>Metazoa</taxon>
        <taxon>Chordata</taxon>
        <taxon>Craniata</taxon>
        <taxon>Vertebrata</taxon>
        <taxon>Euteleostomi</taxon>
        <taxon>Mammalia</taxon>
        <taxon>Eutheria</taxon>
        <taxon>Euarchontoglires</taxon>
        <taxon>Glires</taxon>
        <taxon>Rodentia</taxon>
        <taxon>Myomorpha</taxon>
        <taxon>Muroidea</taxon>
        <taxon>Muridae</taxon>
        <taxon>Murinae</taxon>
        <taxon>Mus</taxon>
        <taxon>Mus</taxon>
    </lineage>
</organism>
<dbReference type="AGR" id="MGI:2148520"/>
<dbReference type="OrthoDB" id="9620038at2759"/>
<accession>A0A2I3BPT8</accession>
<evidence type="ECO:0000313" key="2">
    <source>
        <dbReference type="MGI" id="MGI:2148520"/>
    </source>
</evidence>
<dbReference type="Ensembl" id="ENSMUST00000227630.2">
    <property type="protein sequence ID" value="ENSMUSP00000153916.2"/>
    <property type="gene ID" value="ENSMUSG00000094586.5"/>
</dbReference>
<proteinExistence type="predicted"/>
<protein>
    <submittedName>
        <fullName evidence="1">Vomeronasal 1 receptor 41</fullName>
    </submittedName>
</protein>
<dbReference type="AlphaFoldDB" id="A0A2I3BPT8"/>
<dbReference type="Ensembl" id="ENSMUST00000227039.2">
    <property type="protein sequence ID" value="ENSMUSP00000154038.2"/>
    <property type="gene ID" value="ENSMUSG00000094586.5"/>
</dbReference>
<dbReference type="GeneTree" id="ENSGT01030000234553"/>
<reference evidence="1 3" key="1">
    <citation type="journal article" date="2009" name="PLoS Biol.">
        <title>Lineage-specific biology revealed by a finished genome assembly of the mouse.</title>
        <authorList>
            <consortium name="Mouse Genome Sequencing Consortium"/>
            <person name="Church D.M."/>
            <person name="Goodstadt L."/>
            <person name="Hillier L.W."/>
            <person name="Zody M.C."/>
            <person name="Goldstein S."/>
            <person name="She X."/>
            <person name="Bult C.J."/>
            <person name="Agarwala R."/>
            <person name="Cherry J.L."/>
            <person name="DiCuccio M."/>
            <person name="Hlavina W."/>
            <person name="Kapustin Y."/>
            <person name="Meric P."/>
            <person name="Maglott D."/>
            <person name="Birtle Z."/>
            <person name="Marques A.C."/>
            <person name="Graves T."/>
            <person name="Zhou S."/>
            <person name="Teague B."/>
            <person name="Potamousis K."/>
            <person name="Churas C."/>
            <person name="Place M."/>
            <person name="Herschleb J."/>
            <person name="Runnheim R."/>
            <person name="Forrest D."/>
            <person name="Amos-Landgraf J."/>
            <person name="Schwartz D.C."/>
            <person name="Cheng Z."/>
            <person name="Lindblad-Toh K."/>
            <person name="Eichler E.E."/>
            <person name="Ponting C.P."/>
        </authorList>
    </citation>
    <scope>NUCLEOTIDE SEQUENCE [LARGE SCALE GENOMIC DNA]</scope>
    <source>
        <strain evidence="1 3">C57BL/6J</strain>
    </source>
</reference>
<keyword evidence="3" id="KW-1185">Reference proteome</keyword>
<reference evidence="1" key="3">
    <citation type="submission" date="2025-05" db="UniProtKB">
        <authorList>
            <consortium name="Ensembl"/>
        </authorList>
    </citation>
    <scope>IDENTIFICATION</scope>
    <source>
        <strain evidence="1">C57BL/6J</strain>
    </source>
</reference>
<evidence type="ECO:0000313" key="1">
    <source>
        <dbReference type="Ensembl" id="ENSMUSP00000153916.2"/>
    </source>
</evidence>